<gene>
    <name evidence="2" type="ORF">J2S08_001526</name>
</gene>
<protein>
    <recommendedName>
        <fullName evidence="4">YfhD family protein</fullName>
    </recommendedName>
</protein>
<feature type="region of interest" description="Disordered" evidence="1">
    <location>
        <begin position="1"/>
        <end position="43"/>
    </location>
</feature>
<comment type="caution">
    <text evidence="2">The sequence shown here is derived from an EMBL/GenBank/DDBJ whole genome shotgun (WGS) entry which is preliminary data.</text>
</comment>
<proteinExistence type="predicted"/>
<keyword evidence="3" id="KW-1185">Reference proteome</keyword>
<organism evidence="2 3">
    <name type="scientific">Bacillus chungangensis</name>
    <dbReference type="NCBI Taxonomy" id="587633"/>
    <lineage>
        <taxon>Bacteria</taxon>
        <taxon>Bacillati</taxon>
        <taxon>Bacillota</taxon>
        <taxon>Bacilli</taxon>
        <taxon>Bacillales</taxon>
        <taxon>Bacillaceae</taxon>
        <taxon>Bacillus</taxon>
    </lineage>
</organism>
<evidence type="ECO:0008006" key="4">
    <source>
        <dbReference type="Google" id="ProtNLM"/>
    </source>
</evidence>
<sequence length="73" mass="8340">MNDNRSDKWSEGVFSGNHYRPDKNKQDLPQVPKDITSDGHDVEFADDNFDHEDQEALARATQANNRVKACGRH</sequence>
<dbReference type="InterPro" id="IPR025435">
    <property type="entry name" value="YfhD-like"/>
</dbReference>
<reference evidence="2 3" key="1">
    <citation type="submission" date="2023-07" db="EMBL/GenBank/DDBJ databases">
        <title>Genomic Encyclopedia of Type Strains, Phase IV (KMG-IV): sequencing the most valuable type-strain genomes for metagenomic binning, comparative biology and taxonomic classification.</title>
        <authorList>
            <person name="Goeker M."/>
        </authorList>
    </citation>
    <scope>NUCLEOTIDE SEQUENCE [LARGE SCALE GENOMIC DNA]</scope>
    <source>
        <strain evidence="2 3">DSM 23837</strain>
    </source>
</reference>
<dbReference type="RefSeq" id="WP_307228209.1">
    <property type="nucleotide sequence ID" value="NZ_JAUSTT010000007.1"/>
</dbReference>
<dbReference type="Proteomes" id="UP001223586">
    <property type="component" value="Unassembled WGS sequence"/>
</dbReference>
<evidence type="ECO:0000313" key="3">
    <source>
        <dbReference type="Proteomes" id="UP001223586"/>
    </source>
</evidence>
<evidence type="ECO:0000256" key="1">
    <source>
        <dbReference type="SAM" id="MobiDB-lite"/>
    </source>
</evidence>
<evidence type="ECO:0000313" key="2">
    <source>
        <dbReference type="EMBL" id="MDQ0175692.1"/>
    </source>
</evidence>
<accession>A0ABT9WR59</accession>
<dbReference type="Pfam" id="PF14151">
    <property type="entry name" value="YfhD"/>
    <property type="match status" value="1"/>
</dbReference>
<name>A0ABT9WR59_9BACI</name>
<dbReference type="EMBL" id="JAUSTT010000007">
    <property type="protein sequence ID" value="MDQ0175692.1"/>
    <property type="molecule type" value="Genomic_DNA"/>
</dbReference>
<feature type="compositionally biased region" description="Basic and acidic residues" evidence="1">
    <location>
        <begin position="1"/>
        <end position="10"/>
    </location>
</feature>